<dbReference type="AlphaFoldDB" id="A0A4C1SCL7"/>
<keyword evidence="2" id="KW-1185">Reference proteome</keyword>
<gene>
    <name evidence="1" type="ORF">EVAR_73602_1</name>
</gene>
<sequence length="74" mass="8439">MLSVYRGLGERRSNMGSRICGGQIAFGLSLGLLLEPYPRFIISVLRWSLEGSRSERELAQYSKARGLRIFQYNI</sequence>
<name>A0A4C1SCL7_EUMVA</name>
<proteinExistence type="predicted"/>
<dbReference type="EMBL" id="BGZK01006626">
    <property type="protein sequence ID" value="GBO99814.1"/>
    <property type="molecule type" value="Genomic_DNA"/>
</dbReference>
<organism evidence="1 2">
    <name type="scientific">Eumeta variegata</name>
    <name type="common">Bagworm moth</name>
    <name type="synonym">Eumeta japonica</name>
    <dbReference type="NCBI Taxonomy" id="151549"/>
    <lineage>
        <taxon>Eukaryota</taxon>
        <taxon>Metazoa</taxon>
        <taxon>Ecdysozoa</taxon>
        <taxon>Arthropoda</taxon>
        <taxon>Hexapoda</taxon>
        <taxon>Insecta</taxon>
        <taxon>Pterygota</taxon>
        <taxon>Neoptera</taxon>
        <taxon>Endopterygota</taxon>
        <taxon>Lepidoptera</taxon>
        <taxon>Glossata</taxon>
        <taxon>Ditrysia</taxon>
        <taxon>Tineoidea</taxon>
        <taxon>Psychidae</taxon>
        <taxon>Oiketicinae</taxon>
        <taxon>Eumeta</taxon>
    </lineage>
</organism>
<evidence type="ECO:0000313" key="1">
    <source>
        <dbReference type="EMBL" id="GBO99814.1"/>
    </source>
</evidence>
<comment type="caution">
    <text evidence="1">The sequence shown here is derived from an EMBL/GenBank/DDBJ whole genome shotgun (WGS) entry which is preliminary data.</text>
</comment>
<evidence type="ECO:0000313" key="2">
    <source>
        <dbReference type="Proteomes" id="UP000299102"/>
    </source>
</evidence>
<accession>A0A4C1SCL7</accession>
<protein>
    <submittedName>
        <fullName evidence="1">Uncharacterized protein</fullName>
    </submittedName>
</protein>
<dbReference type="Proteomes" id="UP000299102">
    <property type="component" value="Unassembled WGS sequence"/>
</dbReference>
<reference evidence="1 2" key="1">
    <citation type="journal article" date="2019" name="Commun. Biol.">
        <title>The bagworm genome reveals a unique fibroin gene that provides high tensile strength.</title>
        <authorList>
            <person name="Kono N."/>
            <person name="Nakamura H."/>
            <person name="Ohtoshi R."/>
            <person name="Tomita M."/>
            <person name="Numata K."/>
            <person name="Arakawa K."/>
        </authorList>
    </citation>
    <scope>NUCLEOTIDE SEQUENCE [LARGE SCALE GENOMIC DNA]</scope>
</reference>